<dbReference type="AlphaFoldDB" id="A0A1J1IPN2"/>
<reference evidence="3 4" key="1">
    <citation type="submission" date="2015-04" db="EMBL/GenBank/DDBJ databases">
        <authorList>
            <person name="Syromyatnikov M.Y."/>
            <person name="Popov V.N."/>
        </authorList>
    </citation>
    <scope>NUCLEOTIDE SEQUENCE [LARGE SCALE GENOMIC DNA]</scope>
</reference>
<organism evidence="3 4">
    <name type="scientific">Clunio marinus</name>
    <dbReference type="NCBI Taxonomy" id="568069"/>
    <lineage>
        <taxon>Eukaryota</taxon>
        <taxon>Metazoa</taxon>
        <taxon>Ecdysozoa</taxon>
        <taxon>Arthropoda</taxon>
        <taxon>Hexapoda</taxon>
        <taxon>Insecta</taxon>
        <taxon>Pterygota</taxon>
        <taxon>Neoptera</taxon>
        <taxon>Endopterygota</taxon>
        <taxon>Diptera</taxon>
        <taxon>Nematocera</taxon>
        <taxon>Chironomoidea</taxon>
        <taxon>Chironomidae</taxon>
        <taxon>Clunio</taxon>
    </lineage>
</organism>
<keyword evidence="2" id="KW-0732">Signal</keyword>
<feature type="signal peptide" evidence="2">
    <location>
        <begin position="1"/>
        <end position="43"/>
    </location>
</feature>
<evidence type="ECO:0000313" key="3">
    <source>
        <dbReference type="EMBL" id="CRL01674.1"/>
    </source>
</evidence>
<feature type="chain" id="PRO_5013380435" evidence="2">
    <location>
        <begin position="44"/>
        <end position="118"/>
    </location>
</feature>
<gene>
    <name evidence="3" type="ORF">CLUMA_CG014893</name>
</gene>
<dbReference type="EMBL" id="CVRI01000056">
    <property type="protein sequence ID" value="CRL01674.1"/>
    <property type="molecule type" value="Genomic_DNA"/>
</dbReference>
<feature type="transmembrane region" description="Helical" evidence="1">
    <location>
        <begin position="98"/>
        <end position="117"/>
    </location>
</feature>
<keyword evidence="4" id="KW-1185">Reference proteome</keyword>
<keyword evidence="1" id="KW-0472">Membrane</keyword>
<protein>
    <submittedName>
        <fullName evidence="3">CLUMA_CG014893, isoform A</fullName>
    </submittedName>
</protein>
<evidence type="ECO:0000256" key="2">
    <source>
        <dbReference type="SAM" id="SignalP"/>
    </source>
</evidence>
<dbReference type="Proteomes" id="UP000183832">
    <property type="component" value="Unassembled WGS sequence"/>
</dbReference>
<keyword evidence="1" id="KW-0812">Transmembrane</keyword>
<name>A0A1J1IPN2_9DIPT</name>
<evidence type="ECO:0000256" key="1">
    <source>
        <dbReference type="SAM" id="Phobius"/>
    </source>
</evidence>
<keyword evidence="1" id="KW-1133">Transmembrane helix</keyword>
<accession>A0A1J1IPN2</accession>
<sequence>MIFIHKNVKLYVFASVPNFNTMISIPRCLFILTHLFLLLSAAANEDEHNLSTVTASLIDGHYDDRIIIDSVIDIKPAMIKHYLWHLITTQRNYMYANIPYGIIFNEFTLCVLAYFMVP</sequence>
<proteinExistence type="predicted"/>
<evidence type="ECO:0000313" key="4">
    <source>
        <dbReference type="Proteomes" id="UP000183832"/>
    </source>
</evidence>